<dbReference type="SMART" id="SM00702">
    <property type="entry name" value="P4Hc"/>
    <property type="match status" value="1"/>
</dbReference>
<dbReference type="Pfam" id="PF13640">
    <property type="entry name" value="2OG-FeII_Oxy_3"/>
    <property type="match status" value="1"/>
</dbReference>
<evidence type="ECO:0000259" key="7">
    <source>
        <dbReference type="PROSITE" id="PS51471"/>
    </source>
</evidence>
<dbReference type="Proteomes" id="UP001302316">
    <property type="component" value="Unassembled WGS sequence"/>
</dbReference>
<evidence type="ECO:0000256" key="4">
    <source>
        <dbReference type="ARBA" id="ARBA00022964"/>
    </source>
</evidence>
<dbReference type="GO" id="GO:0051213">
    <property type="term" value="F:dioxygenase activity"/>
    <property type="evidence" value="ECO:0007669"/>
    <property type="project" value="UniProtKB-KW"/>
</dbReference>
<proteinExistence type="predicted"/>
<dbReference type="EC" id="1.14.11.-" evidence="8"/>
<protein>
    <submittedName>
        <fullName evidence="8">2OG-Fe(II) oxygenase</fullName>
        <ecNumber evidence="8">1.14.11.-</ecNumber>
    </submittedName>
</protein>
<dbReference type="InterPro" id="IPR006620">
    <property type="entry name" value="Pro_4_hyd_alph"/>
</dbReference>
<dbReference type="InterPro" id="IPR045054">
    <property type="entry name" value="P4HA-like"/>
</dbReference>
<evidence type="ECO:0000256" key="3">
    <source>
        <dbReference type="ARBA" id="ARBA00022896"/>
    </source>
</evidence>
<dbReference type="EMBL" id="JAYGII010000004">
    <property type="protein sequence ID" value="MEA5444809.1"/>
    <property type="molecule type" value="Genomic_DNA"/>
</dbReference>
<dbReference type="GO" id="GO:0031418">
    <property type="term" value="F:L-ascorbic acid binding"/>
    <property type="evidence" value="ECO:0007669"/>
    <property type="project" value="UniProtKB-KW"/>
</dbReference>
<evidence type="ECO:0000256" key="2">
    <source>
        <dbReference type="ARBA" id="ARBA00022723"/>
    </source>
</evidence>
<evidence type="ECO:0000256" key="6">
    <source>
        <dbReference type="ARBA" id="ARBA00023004"/>
    </source>
</evidence>
<dbReference type="PROSITE" id="PS51471">
    <property type="entry name" value="FE2OG_OXY"/>
    <property type="match status" value="1"/>
</dbReference>
<evidence type="ECO:0000313" key="8">
    <source>
        <dbReference type="EMBL" id="MEA5444809.1"/>
    </source>
</evidence>
<dbReference type="Gene3D" id="2.60.120.620">
    <property type="entry name" value="q2cbj1_9rhob like domain"/>
    <property type="match status" value="1"/>
</dbReference>
<keyword evidence="3" id="KW-0847">Vitamin C</keyword>
<evidence type="ECO:0000313" key="9">
    <source>
        <dbReference type="Proteomes" id="UP001302316"/>
    </source>
</evidence>
<dbReference type="RefSeq" id="WP_346050398.1">
    <property type="nucleotide sequence ID" value="NZ_JAYGII010000004.1"/>
</dbReference>
<keyword evidence="6" id="KW-0408">Iron</keyword>
<evidence type="ECO:0000256" key="1">
    <source>
        <dbReference type="ARBA" id="ARBA00001961"/>
    </source>
</evidence>
<organism evidence="8 9">
    <name type="scientific">Natronospira elongata</name>
    <dbReference type="NCBI Taxonomy" id="3110268"/>
    <lineage>
        <taxon>Bacteria</taxon>
        <taxon>Pseudomonadati</taxon>
        <taxon>Pseudomonadota</taxon>
        <taxon>Gammaproteobacteria</taxon>
        <taxon>Natronospirales</taxon>
        <taxon>Natronospiraceae</taxon>
        <taxon>Natronospira</taxon>
    </lineage>
</organism>
<dbReference type="InterPro" id="IPR044862">
    <property type="entry name" value="Pro_4_hyd_alph_FE2OG_OXY"/>
</dbReference>
<evidence type="ECO:0000256" key="5">
    <source>
        <dbReference type="ARBA" id="ARBA00023002"/>
    </source>
</evidence>
<feature type="domain" description="Fe2OG dioxygenase" evidence="7">
    <location>
        <begin position="197"/>
        <end position="306"/>
    </location>
</feature>
<dbReference type="InterPro" id="IPR005123">
    <property type="entry name" value="Oxoglu/Fe-dep_dioxygenase_dom"/>
</dbReference>
<comment type="caution">
    <text evidence="8">The sequence shown here is derived from an EMBL/GenBank/DDBJ whole genome shotgun (WGS) entry which is preliminary data.</text>
</comment>
<dbReference type="AlphaFoldDB" id="A0AAP6MJH9"/>
<dbReference type="GO" id="GO:0016705">
    <property type="term" value="F:oxidoreductase activity, acting on paired donors, with incorporation or reduction of molecular oxygen"/>
    <property type="evidence" value="ECO:0007669"/>
    <property type="project" value="InterPro"/>
</dbReference>
<comment type="cofactor">
    <cofactor evidence="1">
        <name>L-ascorbate</name>
        <dbReference type="ChEBI" id="CHEBI:38290"/>
    </cofactor>
</comment>
<sequence>MTPRALELLLDILAKRSEGAPLSNPRIEAFAESEADFAELWLCHAIGSDATPDEIARILAILVDAHQGGPRYQQILGCLSELWTVVLTGSSADQDSHATPRQAAEHVVAGIRALGSPEPLDFNQPVRQSDLNLPQSLLAGLIDYARPGLKPATVNRQALHKLVRDSSDAFLPVPTRDPLVASLERLMAHQAGVSLAQAEPMVVLRYQPGQQYRWHRDYRPPDPPGKPGEIARFGQRVHTAILYLNDDYTGGETEFRDWQVSINPRSGQVLSFPSVDAGGEIDPASIHRGAPVSEGEKWIATLWFRGRDLWHRKGLLISNG</sequence>
<keyword evidence="9" id="KW-1185">Reference proteome</keyword>
<gene>
    <name evidence="8" type="ORF">VCB98_03140</name>
</gene>
<dbReference type="PANTHER" id="PTHR10869">
    <property type="entry name" value="PROLYL 4-HYDROXYLASE ALPHA SUBUNIT"/>
    <property type="match status" value="1"/>
</dbReference>
<accession>A0AAP6MJH9</accession>
<reference evidence="8 9" key="1">
    <citation type="submission" date="2023-12" db="EMBL/GenBank/DDBJ databases">
        <title>Whole-genome sequencing of halo(alkali)philic microorganisms from hypersaline lakes.</title>
        <authorList>
            <person name="Sorokin D.Y."/>
            <person name="Merkel A.Y."/>
            <person name="Messina E."/>
            <person name="Yakimov M."/>
        </authorList>
    </citation>
    <scope>NUCLEOTIDE SEQUENCE [LARGE SCALE GENOMIC DNA]</scope>
    <source>
        <strain evidence="8 9">AB-CW1</strain>
    </source>
</reference>
<keyword evidence="4" id="KW-0223">Dioxygenase</keyword>
<dbReference type="PANTHER" id="PTHR10869:SF246">
    <property type="entry name" value="TRANSMEMBRANE PROLYL 4-HYDROXYLASE"/>
    <property type="match status" value="1"/>
</dbReference>
<name>A0AAP6MJH9_9GAMM</name>
<keyword evidence="2" id="KW-0479">Metal-binding</keyword>
<keyword evidence="5 8" id="KW-0560">Oxidoreductase</keyword>
<dbReference type="GO" id="GO:0005506">
    <property type="term" value="F:iron ion binding"/>
    <property type="evidence" value="ECO:0007669"/>
    <property type="project" value="InterPro"/>
</dbReference>